<evidence type="ECO:0000256" key="1">
    <source>
        <dbReference type="ARBA" id="ARBA00022857"/>
    </source>
</evidence>
<dbReference type="InterPro" id="IPR051609">
    <property type="entry name" value="NmrA/Isoflavone_reductase-like"/>
</dbReference>
<proteinExistence type="predicted"/>
<gene>
    <name evidence="4" type="ORF">I5M27_00830</name>
</gene>
<evidence type="ECO:0000313" key="4">
    <source>
        <dbReference type="EMBL" id="MBK0401505.1"/>
    </source>
</evidence>
<sequence length="320" mass="34539">MATNLKTANPELSFPSQSGNKTIVLAGATGGLGLEIAGYLRQRKAHVKALVRENSAPAAIATLQQLGAEIVRLDYNDAEALTEACKGGACVVSALSGLRDVIVEAQTKLLQAAVAAGVPRFIPSDYCIDFTRLPEGSNRNLDLRREFQKILDKAPIKATSVLNGMFTDLLTGEAPVILFNLKRVLYWGNADQLMDFTTRANTAAFTATAALDPTTPRFLKIAGQVASMRDLRDAASEVTGEQFGLLWAGTLGMFGLMIKLAKTFSPAPGEVFPAWQGMQYLHNMLSGLPKLDHLDNNRYPEINWTSVKAVLAKKAEAEKS</sequence>
<comment type="caution">
    <text evidence="4">The sequence shown here is derived from an EMBL/GenBank/DDBJ whole genome shotgun (WGS) entry which is preliminary data.</text>
</comment>
<dbReference type="EMBL" id="JAEHFX010000001">
    <property type="protein sequence ID" value="MBK0401505.1"/>
    <property type="molecule type" value="Genomic_DNA"/>
</dbReference>
<keyword evidence="5" id="KW-1185">Reference proteome</keyword>
<dbReference type="SUPFAM" id="SSF51735">
    <property type="entry name" value="NAD(P)-binding Rossmann-fold domains"/>
    <property type="match status" value="1"/>
</dbReference>
<dbReference type="PANTHER" id="PTHR47706">
    <property type="entry name" value="NMRA-LIKE FAMILY PROTEIN"/>
    <property type="match status" value="1"/>
</dbReference>
<reference evidence="4 5" key="1">
    <citation type="submission" date="2020-12" db="EMBL/GenBank/DDBJ databases">
        <title>Bacterial novel species Adhaeribacter sp. BT258 isolated from soil.</title>
        <authorList>
            <person name="Jung H.-Y."/>
        </authorList>
    </citation>
    <scope>NUCLEOTIDE SEQUENCE [LARGE SCALE GENOMIC DNA]</scope>
    <source>
        <strain evidence="4 5">BT258</strain>
    </source>
</reference>
<dbReference type="Pfam" id="PF05368">
    <property type="entry name" value="NmrA"/>
    <property type="match status" value="1"/>
</dbReference>
<accession>A0ABS1BWS3</accession>
<dbReference type="InterPro" id="IPR036291">
    <property type="entry name" value="NAD(P)-bd_dom_sf"/>
</dbReference>
<organism evidence="4 5">
    <name type="scientific">Adhaeribacter terrigena</name>
    <dbReference type="NCBI Taxonomy" id="2793070"/>
    <lineage>
        <taxon>Bacteria</taxon>
        <taxon>Pseudomonadati</taxon>
        <taxon>Bacteroidota</taxon>
        <taxon>Cytophagia</taxon>
        <taxon>Cytophagales</taxon>
        <taxon>Hymenobacteraceae</taxon>
        <taxon>Adhaeribacter</taxon>
    </lineage>
</organism>
<protein>
    <submittedName>
        <fullName evidence="4">NmrA family NAD(P)-binding protein</fullName>
    </submittedName>
</protein>
<dbReference type="Proteomes" id="UP000644147">
    <property type="component" value="Unassembled WGS sequence"/>
</dbReference>
<evidence type="ECO:0000256" key="2">
    <source>
        <dbReference type="ARBA" id="ARBA00023002"/>
    </source>
</evidence>
<keyword evidence="2" id="KW-0560">Oxidoreductase</keyword>
<feature type="domain" description="NmrA-like" evidence="3">
    <location>
        <begin position="20"/>
        <end position="242"/>
    </location>
</feature>
<keyword evidence="1" id="KW-0521">NADP</keyword>
<evidence type="ECO:0000313" key="5">
    <source>
        <dbReference type="Proteomes" id="UP000644147"/>
    </source>
</evidence>
<dbReference type="Gene3D" id="3.40.50.720">
    <property type="entry name" value="NAD(P)-binding Rossmann-like Domain"/>
    <property type="match status" value="1"/>
</dbReference>
<dbReference type="RefSeq" id="WP_200504135.1">
    <property type="nucleotide sequence ID" value="NZ_JAEHFX010000001.1"/>
</dbReference>
<evidence type="ECO:0000259" key="3">
    <source>
        <dbReference type="Pfam" id="PF05368"/>
    </source>
</evidence>
<dbReference type="InterPro" id="IPR008030">
    <property type="entry name" value="NmrA-like"/>
</dbReference>
<name>A0ABS1BWS3_9BACT</name>
<dbReference type="PANTHER" id="PTHR47706:SF1">
    <property type="entry name" value="CIPA-LIKE, PUTATIVE (AFU_ORTHOLOGUE AFUA_1G12460)-RELATED"/>
    <property type="match status" value="1"/>
</dbReference>